<name>A0A8S1NVD7_9CILI</name>
<proteinExistence type="predicted"/>
<keyword evidence="2" id="KW-1185">Reference proteome</keyword>
<protein>
    <submittedName>
        <fullName evidence="1">Uncharacterized protein</fullName>
    </submittedName>
</protein>
<evidence type="ECO:0000313" key="2">
    <source>
        <dbReference type="Proteomes" id="UP000692954"/>
    </source>
</evidence>
<dbReference type="AlphaFoldDB" id="A0A8S1NVD7"/>
<accession>A0A8S1NVD7</accession>
<dbReference type="EMBL" id="CAJJDN010000062">
    <property type="protein sequence ID" value="CAD8094151.1"/>
    <property type="molecule type" value="Genomic_DNA"/>
</dbReference>
<organism evidence="1 2">
    <name type="scientific">Paramecium sonneborni</name>
    <dbReference type="NCBI Taxonomy" id="65129"/>
    <lineage>
        <taxon>Eukaryota</taxon>
        <taxon>Sar</taxon>
        <taxon>Alveolata</taxon>
        <taxon>Ciliophora</taxon>
        <taxon>Intramacronucleata</taxon>
        <taxon>Oligohymenophorea</taxon>
        <taxon>Peniculida</taxon>
        <taxon>Parameciidae</taxon>
        <taxon>Paramecium</taxon>
    </lineage>
</organism>
<dbReference type="Proteomes" id="UP000692954">
    <property type="component" value="Unassembled WGS sequence"/>
</dbReference>
<evidence type="ECO:0000313" key="1">
    <source>
        <dbReference type="EMBL" id="CAD8094151.1"/>
    </source>
</evidence>
<reference evidence="1" key="1">
    <citation type="submission" date="2021-01" db="EMBL/GenBank/DDBJ databases">
        <authorList>
            <consortium name="Genoscope - CEA"/>
            <person name="William W."/>
        </authorList>
    </citation>
    <scope>NUCLEOTIDE SEQUENCE</scope>
</reference>
<gene>
    <name evidence="1" type="ORF">PSON_ATCC_30995.1.T0620039</name>
</gene>
<sequence>MNAIPYKNPIQSRMKTSQTLLITRICFPQKNDHILAPQLIQPINKQGNLQQQKIITRKDNKHIQNKFFQVQSHVTNLFKICNLEDIYQPNFQKILNENSHNTLRRFSTKIIKNQGSLTKRCENQARIRSYSTEIQTNRTKNVYEKSPIKKVRFYEKVECWQLDQANDIDCNYRYFEPIKLK</sequence>
<comment type="caution">
    <text evidence="1">The sequence shown here is derived from an EMBL/GenBank/DDBJ whole genome shotgun (WGS) entry which is preliminary data.</text>
</comment>
<dbReference type="OrthoDB" id="311811at2759"/>